<organism evidence="2 3">
    <name type="scientific">Bombardia bombarda</name>
    <dbReference type="NCBI Taxonomy" id="252184"/>
    <lineage>
        <taxon>Eukaryota</taxon>
        <taxon>Fungi</taxon>
        <taxon>Dikarya</taxon>
        <taxon>Ascomycota</taxon>
        <taxon>Pezizomycotina</taxon>
        <taxon>Sordariomycetes</taxon>
        <taxon>Sordariomycetidae</taxon>
        <taxon>Sordariales</taxon>
        <taxon>Lasiosphaeriaceae</taxon>
        <taxon>Bombardia</taxon>
    </lineage>
</organism>
<feature type="transmembrane region" description="Helical" evidence="1">
    <location>
        <begin position="118"/>
        <end position="141"/>
    </location>
</feature>
<feature type="transmembrane region" description="Helical" evidence="1">
    <location>
        <begin position="80"/>
        <end position="106"/>
    </location>
</feature>
<keyword evidence="1" id="KW-0812">Transmembrane</keyword>
<evidence type="ECO:0000256" key="1">
    <source>
        <dbReference type="SAM" id="Phobius"/>
    </source>
</evidence>
<reference evidence="2" key="1">
    <citation type="submission" date="2023-06" db="EMBL/GenBank/DDBJ databases">
        <title>Genome-scale phylogeny and comparative genomics of the fungal order Sordariales.</title>
        <authorList>
            <consortium name="Lawrence Berkeley National Laboratory"/>
            <person name="Hensen N."/>
            <person name="Bonometti L."/>
            <person name="Westerberg I."/>
            <person name="Brannstrom I.O."/>
            <person name="Guillou S."/>
            <person name="Cros-Aarteil S."/>
            <person name="Calhoun S."/>
            <person name="Haridas S."/>
            <person name="Kuo A."/>
            <person name="Mondo S."/>
            <person name="Pangilinan J."/>
            <person name="Riley R."/>
            <person name="LaButti K."/>
            <person name="Andreopoulos B."/>
            <person name="Lipzen A."/>
            <person name="Chen C."/>
            <person name="Yanf M."/>
            <person name="Daum C."/>
            <person name="Ng V."/>
            <person name="Clum A."/>
            <person name="Steindorff A."/>
            <person name="Ohm R."/>
            <person name="Martin F."/>
            <person name="Silar P."/>
            <person name="Natvig D."/>
            <person name="Lalanne C."/>
            <person name="Gautier V."/>
            <person name="Ament-velasquez S.L."/>
            <person name="Kruys A."/>
            <person name="Hutchinson M.I."/>
            <person name="Powell A.J."/>
            <person name="Barry K."/>
            <person name="Miller A.N."/>
            <person name="Grigoriev I.V."/>
            <person name="Debuchy R."/>
            <person name="Gladieux P."/>
            <person name="Thoren M.H."/>
            <person name="Johannesson H."/>
        </authorList>
    </citation>
    <scope>NUCLEOTIDE SEQUENCE</scope>
    <source>
        <strain evidence="2">SMH3391-2</strain>
    </source>
</reference>
<proteinExistence type="predicted"/>
<accession>A0AA39WTK8</accession>
<feature type="transmembrane region" description="Helical" evidence="1">
    <location>
        <begin position="36"/>
        <end position="60"/>
    </location>
</feature>
<name>A0AA39WTK8_9PEZI</name>
<sequence length="220" mass="23664">MEKGPSSSDFEVEVDSHDRHLQSKLRTIRAVDNARVATTALALLMGLTVMGVSANTLAVYYDTHVPADFLVSLWPDAFNLRPTVALVIGSVIVAVSNIVALCFSKVRVLRNKTTTHTALTFAAPLVGLAAALIAIIFFYTVNASDSVDTFLSWTCRWTAVSMSQSPHWGTLCKQSQAGLYLSIVLIPVEAVALGLAAYVVKAERYTNAYNSARKGSPALS</sequence>
<keyword evidence="3" id="KW-1185">Reference proteome</keyword>
<dbReference type="AlphaFoldDB" id="A0AA39WTK8"/>
<comment type="caution">
    <text evidence="2">The sequence shown here is derived from an EMBL/GenBank/DDBJ whole genome shotgun (WGS) entry which is preliminary data.</text>
</comment>
<dbReference type="Proteomes" id="UP001174934">
    <property type="component" value="Unassembled WGS sequence"/>
</dbReference>
<evidence type="ECO:0000313" key="2">
    <source>
        <dbReference type="EMBL" id="KAK0621326.1"/>
    </source>
</evidence>
<keyword evidence="1" id="KW-1133">Transmembrane helix</keyword>
<keyword evidence="1" id="KW-0472">Membrane</keyword>
<evidence type="ECO:0000313" key="3">
    <source>
        <dbReference type="Proteomes" id="UP001174934"/>
    </source>
</evidence>
<dbReference type="EMBL" id="JAULSR010000004">
    <property type="protein sequence ID" value="KAK0621326.1"/>
    <property type="molecule type" value="Genomic_DNA"/>
</dbReference>
<feature type="transmembrane region" description="Helical" evidence="1">
    <location>
        <begin position="177"/>
        <end position="200"/>
    </location>
</feature>
<gene>
    <name evidence="2" type="ORF">B0T17DRAFT_508686</name>
</gene>
<protein>
    <submittedName>
        <fullName evidence="2">Uncharacterized protein</fullName>
    </submittedName>
</protein>